<evidence type="ECO:0000256" key="2">
    <source>
        <dbReference type="SAM" id="Phobius"/>
    </source>
</evidence>
<comment type="caution">
    <text evidence="3">The sequence shown here is derived from an EMBL/GenBank/DDBJ whole genome shotgun (WGS) entry which is preliminary data.</text>
</comment>
<organism evidence="3 4">
    <name type="scientific">Kipferlia bialata</name>
    <dbReference type="NCBI Taxonomy" id="797122"/>
    <lineage>
        <taxon>Eukaryota</taxon>
        <taxon>Metamonada</taxon>
        <taxon>Carpediemonas-like organisms</taxon>
        <taxon>Kipferlia</taxon>
    </lineage>
</organism>
<sequence>MQLTDEVLIDIAVAVVIILVLEFILAYFAHTRTTPVTDLEAKIATLNEQLREAQAAKDDETIERLEGELKDEEEALNVLKASPGLAAGGQPKTGIMMLNLFGNFGLQYYFKTFKQRSVLFSLPPGSVSGIVATVLKFGAKEAVEGDISVFFFTFVTRRMVKKLAKKVLPPAQKKMGFKEKLAAAMEQQKALAAQSMGAETPAAPAQ</sequence>
<keyword evidence="4" id="KW-1185">Reference proteome</keyword>
<reference evidence="3 4" key="1">
    <citation type="journal article" date="2018" name="PLoS ONE">
        <title>The draft genome of Kipferlia bialata reveals reductive genome evolution in fornicate parasites.</title>
        <authorList>
            <person name="Tanifuji G."/>
            <person name="Takabayashi S."/>
            <person name="Kume K."/>
            <person name="Takagi M."/>
            <person name="Nakayama T."/>
            <person name="Kamikawa R."/>
            <person name="Inagaki Y."/>
            <person name="Hashimoto T."/>
        </authorList>
    </citation>
    <scope>NUCLEOTIDE SEQUENCE [LARGE SCALE GENOMIC DNA]</scope>
    <source>
        <strain evidence="3">NY0173</strain>
    </source>
</reference>
<evidence type="ECO:0000313" key="4">
    <source>
        <dbReference type="Proteomes" id="UP000265618"/>
    </source>
</evidence>
<keyword evidence="1" id="KW-0175">Coiled coil</keyword>
<keyword evidence="2" id="KW-1133">Transmembrane helix</keyword>
<dbReference type="Proteomes" id="UP000265618">
    <property type="component" value="Unassembled WGS sequence"/>
</dbReference>
<keyword evidence="2" id="KW-0472">Membrane</keyword>
<dbReference type="EMBL" id="BDIP01001088">
    <property type="protein sequence ID" value="GIQ83540.1"/>
    <property type="molecule type" value="Genomic_DNA"/>
</dbReference>
<evidence type="ECO:0000256" key="1">
    <source>
        <dbReference type="SAM" id="Coils"/>
    </source>
</evidence>
<dbReference type="AlphaFoldDB" id="A0A9K3CW70"/>
<accession>A0A9K3CW70</accession>
<gene>
    <name evidence="3" type="ORF">KIPB_004882</name>
</gene>
<name>A0A9K3CW70_9EUKA</name>
<evidence type="ECO:0000313" key="3">
    <source>
        <dbReference type="EMBL" id="GIQ83540.1"/>
    </source>
</evidence>
<feature type="transmembrane region" description="Helical" evidence="2">
    <location>
        <begin position="7"/>
        <end position="29"/>
    </location>
</feature>
<feature type="coiled-coil region" evidence="1">
    <location>
        <begin position="36"/>
        <end position="82"/>
    </location>
</feature>
<protein>
    <submittedName>
        <fullName evidence="3">Uncharacterized protein</fullName>
    </submittedName>
</protein>
<keyword evidence="2" id="KW-0812">Transmembrane</keyword>
<proteinExistence type="predicted"/>